<evidence type="ECO:0000256" key="6">
    <source>
        <dbReference type="PROSITE-ProRule" id="PRU00266"/>
    </source>
</evidence>
<dbReference type="InterPro" id="IPR052582">
    <property type="entry name" value="tRNA-DUS-like"/>
</dbReference>
<dbReference type="KEGG" id="caua:113067264"/>
<gene>
    <name evidence="10" type="primary">dus2</name>
</gene>
<dbReference type="OrthoDB" id="10262250at2759"/>
<proteinExistence type="predicted"/>
<dbReference type="Gene3D" id="3.30.160.20">
    <property type="match status" value="1"/>
</dbReference>
<organism evidence="9 10">
    <name type="scientific">Carassius auratus</name>
    <name type="common">Goldfish</name>
    <dbReference type="NCBI Taxonomy" id="7957"/>
    <lineage>
        <taxon>Eukaryota</taxon>
        <taxon>Metazoa</taxon>
        <taxon>Chordata</taxon>
        <taxon>Craniata</taxon>
        <taxon>Vertebrata</taxon>
        <taxon>Euteleostomi</taxon>
        <taxon>Actinopterygii</taxon>
        <taxon>Neopterygii</taxon>
        <taxon>Teleostei</taxon>
        <taxon>Ostariophysi</taxon>
        <taxon>Cypriniformes</taxon>
        <taxon>Cyprinidae</taxon>
        <taxon>Cyprininae</taxon>
        <taxon>Carassius</taxon>
    </lineage>
</organism>
<name>A0A6P6MHD8_CARAU</name>
<dbReference type="CDD" id="cd19871">
    <property type="entry name" value="DSRM_DUS2L"/>
    <property type="match status" value="1"/>
</dbReference>
<dbReference type="AlphaFoldDB" id="A0A6P6MHD8"/>
<dbReference type="RefSeq" id="XP_026095396.1">
    <property type="nucleotide sequence ID" value="XM_026239611.1"/>
</dbReference>
<protein>
    <submittedName>
        <fullName evidence="10">tRNA-dihydrouridine(20) synthase [NAD(P)+]-like</fullName>
    </submittedName>
</protein>
<evidence type="ECO:0000256" key="2">
    <source>
        <dbReference type="ARBA" id="ARBA00022630"/>
    </source>
</evidence>
<evidence type="ECO:0000256" key="1">
    <source>
        <dbReference type="ARBA" id="ARBA00001917"/>
    </source>
</evidence>
<keyword evidence="4" id="KW-0819">tRNA processing</keyword>
<dbReference type="InterPro" id="IPR013785">
    <property type="entry name" value="Aldolase_TIM"/>
</dbReference>
<evidence type="ECO:0000313" key="9">
    <source>
        <dbReference type="Proteomes" id="UP000515129"/>
    </source>
</evidence>
<dbReference type="Gene3D" id="3.20.20.70">
    <property type="entry name" value="Aldolase class I"/>
    <property type="match status" value="1"/>
</dbReference>
<dbReference type="GO" id="GO:0005737">
    <property type="term" value="C:cytoplasm"/>
    <property type="evidence" value="ECO:0007669"/>
    <property type="project" value="TreeGrafter"/>
</dbReference>
<keyword evidence="3" id="KW-0288">FMN</keyword>
<evidence type="ECO:0000259" key="8">
    <source>
        <dbReference type="PROSITE" id="PS50137"/>
    </source>
</evidence>
<keyword evidence="6" id="KW-0694">RNA-binding</keyword>
<dbReference type="InterPro" id="IPR018517">
    <property type="entry name" value="tRNA_hU_synthase_CS"/>
</dbReference>
<evidence type="ECO:0000256" key="4">
    <source>
        <dbReference type="ARBA" id="ARBA00022694"/>
    </source>
</evidence>
<dbReference type="PROSITE" id="PS50137">
    <property type="entry name" value="DS_RBD"/>
    <property type="match status" value="1"/>
</dbReference>
<keyword evidence="9" id="KW-1185">Reference proteome</keyword>
<dbReference type="Pfam" id="PF00035">
    <property type="entry name" value="dsrm"/>
    <property type="match status" value="1"/>
</dbReference>
<reference evidence="10" key="1">
    <citation type="submission" date="2025-08" db="UniProtKB">
        <authorList>
            <consortium name="RefSeq"/>
        </authorList>
    </citation>
    <scope>IDENTIFICATION</scope>
    <source>
        <strain evidence="10">Wakin</strain>
        <tissue evidence="10">Muscle</tissue>
    </source>
</reference>
<dbReference type="GO" id="GO:0017150">
    <property type="term" value="F:tRNA dihydrouridine synthase activity"/>
    <property type="evidence" value="ECO:0007669"/>
    <property type="project" value="InterPro"/>
</dbReference>
<dbReference type="GO" id="GO:0050660">
    <property type="term" value="F:flavin adenine dinucleotide binding"/>
    <property type="evidence" value="ECO:0007669"/>
    <property type="project" value="InterPro"/>
</dbReference>
<evidence type="ECO:0000256" key="5">
    <source>
        <dbReference type="ARBA" id="ARBA00023002"/>
    </source>
</evidence>
<dbReference type="CDD" id="cd02801">
    <property type="entry name" value="DUS_like_FMN"/>
    <property type="match status" value="1"/>
</dbReference>
<evidence type="ECO:0000256" key="3">
    <source>
        <dbReference type="ARBA" id="ARBA00022643"/>
    </source>
</evidence>
<feature type="domain" description="DRBM" evidence="8">
    <location>
        <begin position="409"/>
        <end position="476"/>
    </location>
</feature>
<dbReference type="PANTHER" id="PTHR45936">
    <property type="entry name" value="TRNA-DIHYDROURIDINE(20) SYNTHASE [NAD(P)+]-LIKE"/>
    <property type="match status" value="1"/>
</dbReference>
<dbReference type="GO" id="GO:0000049">
    <property type="term" value="F:tRNA binding"/>
    <property type="evidence" value="ECO:0007669"/>
    <property type="project" value="InterPro"/>
</dbReference>
<dbReference type="SUPFAM" id="SSF51395">
    <property type="entry name" value="FMN-linked oxidoreductases"/>
    <property type="match status" value="1"/>
</dbReference>
<dbReference type="Proteomes" id="UP000515129">
    <property type="component" value="Chromosome 50"/>
</dbReference>
<sequence>MMSEPEVSAEHACSPQLGCKPKCCLMLSCWPAVLRRGGLRMMMMNGEEGLSFSQKTILAPMVRVGTLPMRLLALDYGADIVYCEELIDIKMAQCERVENDVLGTVDFVAPDERVMFRTCSKEKSRVVFQMGTADPERALVVAKLVENDVAAVDVNMGCPKEYSTKGGMGSALLSDPDKIEAILRTLVNGISKPVTCKIRILPTLEDTVSLVKRIENTGVAAIAVHGRMREERPRHPVHCDYIQAVAESVSIPVIANGGSSDIVKTFEDMEKFREATGASSVMLARAAMWNPSIFRQQGALSVEEVMEDYIRYAVRYDNNPFNTKYCLCQMLRDRVESPFGKRLHAAQTNEEICEVFGMTDFYNKTKAELEARRAALQTSCDPSDQPKLEDDVITMPVRFERRDYPPQISPKMFLLEWSRKEKLDQPVYETEQRTQDRAFQSTVIIDNKKYRSSLWEKSKKFAEQAAAVVCLRTLGLPEGRIGEEHSGLVNKRKRDGKKYTALEDSESAARKRHMSEVPQEEEEEEEMICRTKVVNGVCGQTTR</sequence>
<dbReference type="SUPFAM" id="SSF54768">
    <property type="entry name" value="dsRNA-binding domain-like"/>
    <property type="match status" value="1"/>
</dbReference>
<dbReference type="Pfam" id="PF01207">
    <property type="entry name" value="Dus"/>
    <property type="match status" value="1"/>
</dbReference>
<dbReference type="InterPro" id="IPR035587">
    <property type="entry name" value="DUS-like_FMN-bd"/>
</dbReference>
<dbReference type="SMART" id="SM00358">
    <property type="entry name" value="DSRM"/>
    <property type="match status" value="1"/>
</dbReference>
<evidence type="ECO:0000256" key="7">
    <source>
        <dbReference type="SAM" id="MobiDB-lite"/>
    </source>
</evidence>
<accession>A0A6P6MHD8</accession>
<dbReference type="PANTHER" id="PTHR45936:SF1">
    <property type="entry name" value="TRNA-DIHYDROURIDINE(20) SYNTHASE [NAD(P)+]-LIKE"/>
    <property type="match status" value="1"/>
</dbReference>
<keyword evidence="5" id="KW-0560">Oxidoreductase</keyword>
<dbReference type="GeneID" id="113067264"/>
<dbReference type="PROSITE" id="PS01136">
    <property type="entry name" value="UPF0034"/>
    <property type="match status" value="1"/>
</dbReference>
<dbReference type="CTD" id="54920"/>
<dbReference type="InterPro" id="IPR014720">
    <property type="entry name" value="dsRBD_dom"/>
</dbReference>
<comment type="cofactor">
    <cofactor evidence="1">
        <name>FMN</name>
        <dbReference type="ChEBI" id="CHEBI:58210"/>
    </cofactor>
</comment>
<dbReference type="InterPro" id="IPR044463">
    <property type="entry name" value="DUS2_DSRM"/>
</dbReference>
<keyword evidence="2" id="KW-0285">Flavoprotein</keyword>
<evidence type="ECO:0000313" key="10">
    <source>
        <dbReference type="RefSeq" id="XP_026095396.1"/>
    </source>
</evidence>
<feature type="region of interest" description="Disordered" evidence="7">
    <location>
        <begin position="485"/>
        <end position="526"/>
    </location>
</feature>